<keyword evidence="3" id="KW-1185">Reference proteome</keyword>
<gene>
    <name evidence="2" type="ORF">NLS_LOCUS557</name>
</gene>
<evidence type="ECO:0000313" key="3">
    <source>
        <dbReference type="Proteomes" id="UP000277928"/>
    </source>
</evidence>
<accession>A0A3P6RZG9</accession>
<feature type="region of interest" description="Disordered" evidence="1">
    <location>
        <begin position="54"/>
        <end position="73"/>
    </location>
</feature>
<organism evidence="2 3">
    <name type="scientific">Litomosoides sigmodontis</name>
    <name type="common">Filarial nematode worm</name>
    <dbReference type="NCBI Taxonomy" id="42156"/>
    <lineage>
        <taxon>Eukaryota</taxon>
        <taxon>Metazoa</taxon>
        <taxon>Ecdysozoa</taxon>
        <taxon>Nematoda</taxon>
        <taxon>Chromadorea</taxon>
        <taxon>Rhabditida</taxon>
        <taxon>Spirurina</taxon>
        <taxon>Spiruromorpha</taxon>
        <taxon>Filarioidea</taxon>
        <taxon>Onchocercidae</taxon>
        <taxon>Litomosoides</taxon>
    </lineage>
</organism>
<reference evidence="2 3" key="1">
    <citation type="submission" date="2018-08" db="EMBL/GenBank/DDBJ databases">
        <authorList>
            <person name="Laetsch R D."/>
            <person name="Stevens L."/>
            <person name="Kumar S."/>
            <person name="Blaxter L. M."/>
        </authorList>
    </citation>
    <scope>NUCLEOTIDE SEQUENCE [LARGE SCALE GENOMIC DNA]</scope>
</reference>
<protein>
    <submittedName>
        <fullName evidence="2">Uncharacterized protein</fullName>
    </submittedName>
</protein>
<evidence type="ECO:0000256" key="1">
    <source>
        <dbReference type="SAM" id="MobiDB-lite"/>
    </source>
</evidence>
<feature type="compositionally biased region" description="Gly residues" evidence="1">
    <location>
        <begin position="55"/>
        <end position="64"/>
    </location>
</feature>
<evidence type="ECO:0000313" key="2">
    <source>
        <dbReference type="EMBL" id="VDK68822.1"/>
    </source>
</evidence>
<sequence>MRNIADGRRHLRLRYMPSLLELLNNLWLFDAKKFENLEKSMMMMMMMLNDVDGSRSGGGGGNGEDNGAVMDRH</sequence>
<name>A0A3P6RZG9_LITSI</name>
<dbReference type="Proteomes" id="UP000277928">
    <property type="component" value="Unassembled WGS sequence"/>
</dbReference>
<dbReference type="AlphaFoldDB" id="A0A3P6RZG9"/>
<proteinExistence type="predicted"/>
<dbReference type="EMBL" id="UYRX01000014">
    <property type="protein sequence ID" value="VDK68822.1"/>
    <property type="molecule type" value="Genomic_DNA"/>
</dbReference>